<dbReference type="InterPro" id="IPR025332">
    <property type="entry name" value="DUF4238"/>
</dbReference>
<protein>
    <recommendedName>
        <fullName evidence="3">DUF4238 domain-containing protein</fullName>
    </recommendedName>
</protein>
<dbReference type="Proteomes" id="UP000605784">
    <property type="component" value="Unassembled WGS sequence"/>
</dbReference>
<accession>A0A830GMS9</accession>
<dbReference type="Pfam" id="PF14022">
    <property type="entry name" value="DUF4238"/>
    <property type="match status" value="1"/>
</dbReference>
<name>A0A830GMS9_9EURY</name>
<keyword evidence="2" id="KW-1185">Reference proteome</keyword>
<evidence type="ECO:0008006" key="3">
    <source>
        <dbReference type="Google" id="ProtNLM"/>
    </source>
</evidence>
<evidence type="ECO:0000313" key="1">
    <source>
        <dbReference type="EMBL" id="GGN96094.1"/>
    </source>
</evidence>
<dbReference type="RefSeq" id="WP_338071840.1">
    <property type="nucleotide sequence ID" value="NZ_BMOU01000004.1"/>
</dbReference>
<proteinExistence type="predicted"/>
<organism evidence="1 2">
    <name type="scientific">Haloarcula pellucida</name>
    <dbReference type="NCBI Taxonomy" id="1427151"/>
    <lineage>
        <taxon>Archaea</taxon>
        <taxon>Methanobacteriati</taxon>
        <taxon>Methanobacteriota</taxon>
        <taxon>Stenosarchaea group</taxon>
        <taxon>Halobacteria</taxon>
        <taxon>Halobacteriales</taxon>
        <taxon>Haloarculaceae</taxon>
        <taxon>Haloarcula</taxon>
    </lineage>
</organism>
<dbReference type="EMBL" id="BMOU01000004">
    <property type="protein sequence ID" value="GGN96094.1"/>
    <property type="molecule type" value="Genomic_DNA"/>
</dbReference>
<reference evidence="1" key="2">
    <citation type="submission" date="2020-09" db="EMBL/GenBank/DDBJ databases">
        <authorList>
            <person name="Sun Q."/>
            <person name="Ohkuma M."/>
        </authorList>
    </citation>
    <scope>NUCLEOTIDE SEQUENCE</scope>
    <source>
        <strain evidence="1">JCM 17820</strain>
    </source>
</reference>
<sequence length="131" mass="15061">MVNEHYVQQSYLRLFAPPGEGVVSRYSLVEKHGGGDYYDAKERYSVKNAASTEGYADELLEGGVTSKAEKAMVNTFRKLDDNEILSREDIANISQFISFQRDRSPSAKVHHRMLEELFRAVGYDVEDYWDR</sequence>
<dbReference type="AlphaFoldDB" id="A0A830GMS9"/>
<reference evidence="1" key="1">
    <citation type="journal article" date="2014" name="Int. J. Syst. Evol. Microbiol.">
        <title>Complete genome sequence of Corynebacterium casei LMG S-19264T (=DSM 44701T), isolated from a smear-ripened cheese.</title>
        <authorList>
            <consortium name="US DOE Joint Genome Institute (JGI-PGF)"/>
            <person name="Walter F."/>
            <person name="Albersmeier A."/>
            <person name="Kalinowski J."/>
            <person name="Ruckert C."/>
        </authorList>
    </citation>
    <scope>NUCLEOTIDE SEQUENCE</scope>
    <source>
        <strain evidence="1">JCM 17820</strain>
    </source>
</reference>
<evidence type="ECO:0000313" key="2">
    <source>
        <dbReference type="Proteomes" id="UP000605784"/>
    </source>
</evidence>
<gene>
    <name evidence="1" type="ORF">GCM10009030_23990</name>
</gene>
<comment type="caution">
    <text evidence="1">The sequence shown here is derived from an EMBL/GenBank/DDBJ whole genome shotgun (WGS) entry which is preliminary data.</text>
</comment>